<keyword evidence="3" id="KW-1185">Reference proteome</keyword>
<keyword evidence="1" id="KW-1133">Transmembrane helix</keyword>
<feature type="transmembrane region" description="Helical" evidence="1">
    <location>
        <begin position="46"/>
        <end position="65"/>
    </location>
</feature>
<sequence length="97" mass="10423">MMKAPTQRSRRLAWRLAGWGLVAGLLLIPAVAMLITDEVVWTTGDFFLAALLLIGGGLLIELIVWKMPGRPVRLALCLAVLAAVGVVWAEGAVGLFR</sequence>
<evidence type="ECO:0000313" key="3">
    <source>
        <dbReference type="Proteomes" id="UP000545037"/>
    </source>
</evidence>
<dbReference type="EMBL" id="JACHOR010000001">
    <property type="protein sequence ID" value="MBB5744681.1"/>
    <property type="molecule type" value="Genomic_DNA"/>
</dbReference>
<organism evidence="2 3">
    <name type="scientific">Brevundimonas variabilis</name>
    <dbReference type="NCBI Taxonomy" id="74312"/>
    <lineage>
        <taxon>Bacteria</taxon>
        <taxon>Pseudomonadati</taxon>
        <taxon>Pseudomonadota</taxon>
        <taxon>Alphaproteobacteria</taxon>
        <taxon>Caulobacterales</taxon>
        <taxon>Caulobacteraceae</taxon>
        <taxon>Brevundimonas</taxon>
    </lineage>
</organism>
<name>A0A7W9CFN7_9CAUL</name>
<feature type="transmembrane region" description="Helical" evidence="1">
    <location>
        <begin position="72"/>
        <end position="96"/>
    </location>
</feature>
<dbReference type="AlphaFoldDB" id="A0A7W9CFN7"/>
<dbReference type="RefSeq" id="WP_246347625.1">
    <property type="nucleotide sequence ID" value="NZ_JACHOR010000001.1"/>
</dbReference>
<gene>
    <name evidence="2" type="ORF">GGR13_000253</name>
</gene>
<feature type="transmembrane region" description="Helical" evidence="1">
    <location>
        <begin position="12"/>
        <end position="34"/>
    </location>
</feature>
<evidence type="ECO:0000313" key="2">
    <source>
        <dbReference type="EMBL" id="MBB5744681.1"/>
    </source>
</evidence>
<comment type="caution">
    <text evidence="2">The sequence shown here is derived from an EMBL/GenBank/DDBJ whole genome shotgun (WGS) entry which is preliminary data.</text>
</comment>
<keyword evidence="1" id="KW-0472">Membrane</keyword>
<reference evidence="2 3" key="1">
    <citation type="submission" date="2020-08" db="EMBL/GenBank/DDBJ databases">
        <title>Genomic Encyclopedia of Type Strains, Phase IV (KMG-IV): sequencing the most valuable type-strain genomes for metagenomic binning, comparative biology and taxonomic classification.</title>
        <authorList>
            <person name="Goeker M."/>
        </authorList>
    </citation>
    <scope>NUCLEOTIDE SEQUENCE [LARGE SCALE GENOMIC DNA]</scope>
    <source>
        <strain evidence="2 3">DSM 4737</strain>
    </source>
</reference>
<proteinExistence type="predicted"/>
<evidence type="ECO:0000256" key="1">
    <source>
        <dbReference type="SAM" id="Phobius"/>
    </source>
</evidence>
<dbReference type="Proteomes" id="UP000545037">
    <property type="component" value="Unassembled WGS sequence"/>
</dbReference>
<keyword evidence="1" id="KW-0812">Transmembrane</keyword>
<accession>A0A7W9CFN7</accession>
<protein>
    <submittedName>
        <fullName evidence="2">Peptidoglycan/LPS O-acetylase OafA/YrhL</fullName>
    </submittedName>
</protein>